<evidence type="ECO:0000256" key="7">
    <source>
        <dbReference type="SAM" id="MobiDB-lite"/>
    </source>
</evidence>
<keyword evidence="5" id="KW-0677">Repeat</keyword>
<dbReference type="Pfam" id="PF01380">
    <property type="entry name" value="SIS"/>
    <property type="match status" value="2"/>
</dbReference>
<dbReference type="InterPro" id="IPR047084">
    <property type="entry name" value="GFAT_N"/>
</dbReference>
<sequence length="692" mass="76129">MCGIFAYIGGRPVLITLITGLKRLDYRGYDGAGVGLVNPQTKEIVIAKQAGAVSILEQYIQASCRGSILDKSSDFTLGIAHTRWPTMGAPTTQNTHPFFSNDKQWCVCLNGIVENSSKLTEQMMKEGYTFESENDVEVIAVLLEHLSKTYPDDPLSCFVATLSVIEGAYALCVLHASEERIYAAKLSSPLCIGIGDNEEKFLSSDPIAFREYTENVIHFDDNEICIISKDSFSVHKFRPSEGLEKDISHELRLHRTVKIPFSLDELELGNYPHYMLKEIYEQPVAVQRTYSGRIGPTHKSANLLDIKITLPPQLNSIVFLACGTSYYASQIGKYIIERETHIPVRCEYASEFLTSARLFNRQDLVIAISQSGETADTREALLIAKRKGIEVAGLVNVVGSQIARIAGQGMYLHCGAEIGVASTKAFACQVAALIIFMLYLKKHLSSIRVSGDITPAHTPLLEPSPSFPSPQPNQPSSSRLFDPPVTKDVNGQPLEESIVRVCSALRDLPVLMQHVLSNTTTMSTIDEIVAFMKDRKSAIFLGRGIGYPVALEGALKMKEISYIHAEGYPAGEVKHGPIALIDEDMPVFFIVSASDSVVLTKIVNNMEEISTRGGKIITVTDCEPTNSDEKVQAQLKRVRSISAYTISVPCSDLCCSPILFTIPLQLIAYRIAVEKGINPDRPRNLAKSVTVE</sequence>
<dbReference type="InterPro" id="IPR017932">
    <property type="entry name" value="GATase_2_dom"/>
</dbReference>
<dbReference type="SUPFAM" id="SSF56235">
    <property type="entry name" value="N-terminal nucleophile aminohydrolases (Ntn hydrolases)"/>
    <property type="match status" value="1"/>
</dbReference>
<dbReference type="InterPro" id="IPR046348">
    <property type="entry name" value="SIS_dom_sf"/>
</dbReference>
<dbReference type="SUPFAM" id="SSF53697">
    <property type="entry name" value="SIS domain"/>
    <property type="match status" value="1"/>
</dbReference>
<dbReference type="EMBL" id="JARBJD010000058">
    <property type="protein sequence ID" value="KAK2956186.1"/>
    <property type="molecule type" value="Genomic_DNA"/>
</dbReference>
<dbReference type="Proteomes" id="UP001281761">
    <property type="component" value="Unassembled WGS sequence"/>
</dbReference>
<evidence type="ECO:0000256" key="1">
    <source>
        <dbReference type="ARBA" id="ARBA00001031"/>
    </source>
</evidence>
<name>A0ABQ9XXH5_9EUKA</name>
<dbReference type="InterPro" id="IPR001347">
    <property type="entry name" value="SIS_dom"/>
</dbReference>
<dbReference type="PROSITE" id="PS51464">
    <property type="entry name" value="SIS"/>
    <property type="match status" value="2"/>
</dbReference>
<comment type="caution">
    <text evidence="10">The sequence shown here is derived from an EMBL/GenBank/DDBJ whole genome shotgun (WGS) entry which is preliminary data.</text>
</comment>
<dbReference type="Gene3D" id="3.40.50.10490">
    <property type="entry name" value="Glucose-6-phosphate isomerase like protein, domain 1"/>
    <property type="match status" value="2"/>
</dbReference>
<evidence type="ECO:0000256" key="3">
    <source>
        <dbReference type="ARBA" id="ARBA00022576"/>
    </source>
</evidence>
<dbReference type="EC" id="2.6.1.16" evidence="2"/>
<dbReference type="PROSITE" id="PS51278">
    <property type="entry name" value="GATASE_TYPE_2"/>
    <property type="match status" value="1"/>
</dbReference>
<keyword evidence="4 10" id="KW-0808">Transferase</keyword>
<dbReference type="CDD" id="cd00714">
    <property type="entry name" value="GFAT"/>
    <property type="match status" value="1"/>
</dbReference>
<dbReference type="InterPro" id="IPR029055">
    <property type="entry name" value="Ntn_hydrolases_N"/>
</dbReference>
<dbReference type="GO" id="GO:0004360">
    <property type="term" value="F:glutamine-fructose-6-phosphate transaminase (isomerizing) activity"/>
    <property type="evidence" value="ECO:0007669"/>
    <property type="project" value="UniProtKB-EC"/>
</dbReference>
<dbReference type="Gene3D" id="3.60.20.10">
    <property type="entry name" value="Glutamine Phosphoribosylpyrophosphate, subunit 1, domain 1"/>
    <property type="match status" value="1"/>
</dbReference>
<organism evidence="10 11">
    <name type="scientific">Blattamonas nauphoetae</name>
    <dbReference type="NCBI Taxonomy" id="2049346"/>
    <lineage>
        <taxon>Eukaryota</taxon>
        <taxon>Metamonada</taxon>
        <taxon>Preaxostyla</taxon>
        <taxon>Oxymonadida</taxon>
        <taxon>Blattamonas</taxon>
    </lineage>
</organism>
<gene>
    <name evidence="10" type="ORF">BLNAU_8750</name>
</gene>
<evidence type="ECO:0000256" key="4">
    <source>
        <dbReference type="ARBA" id="ARBA00022679"/>
    </source>
</evidence>
<evidence type="ECO:0000313" key="11">
    <source>
        <dbReference type="Proteomes" id="UP001281761"/>
    </source>
</evidence>
<evidence type="ECO:0000313" key="10">
    <source>
        <dbReference type="EMBL" id="KAK2956186.1"/>
    </source>
</evidence>
<dbReference type="PANTHER" id="PTHR10937">
    <property type="entry name" value="GLUCOSAMINE--FRUCTOSE-6-PHOSPHATE AMINOTRANSFERASE, ISOMERIZING"/>
    <property type="match status" value="1"/>
</dbReference>
<keyword evidence="11" id="KW-1185">Reference proteome</keyword>
<proteinExistence type="predicted"/>
<dbReference type="PANTHER" id="PTHR10937:SF0">
    <property type="entry name" value="GLUTAMINE--FRUCTOSE-6-PHOSPHATE TRANSAMINASE (ISOMERIZING)"/>
    <property type="match status" value="1"/>
</dbReference>
<reference evidence="10 11" key="1">
    <citation type="journal article" date="2022" name="bioRxiv">
        <title>Genomics of Preaxostyla Flagellates Illuminates Evolutionary Transitions and the Path Towards Mitochondrial Loss.</title>
        <authorList>
            <person name="Novak L.V.F."/>
            <person name="Treitli S.C."/>
            <person name="Pyrih J."/>
            <person name="Halakuc P."/>
            <person name="Pipaliya S.V."/>
            <person name="Vacek V."/>
            <person name="Brzon O."/>
            <person name="Soukal P."/>
            <person name="Eme L."/>
            <person name="Dacks J.B."/>
            <person name="Karnkowska A."/>
            <person name="Elias M."/>
            <person name="Hampl V."/>
        </authorList>
    </citation>
    <scope>NUCLEOTIDE SEQUENCE [LARGE SCALE GENOMIC DNA]</scope>
    <source>
        <strain evidence="10">NAU3</strain>
        <tissue evidence="10">Gut</tissue>
    </source>
</reference>
<evidence type="ECO:0000256" key="5">
    <source>
        <dbReference type="ARBA" id="ARBA00022737"/>
    </source>
</evidence>
<dbReference type="NCBIfam" id="NF001484">
    <property type="entry name" value="PRK00331.1"/>
    <property type="match status" value="1"/>
</dbReference>
<evidence type="ECO:0000256" key="6">
    <source>
        <dbReference type="ARBA" id="ARBA00022962"/>
    </source>
</evidence>
<dbReference type="InterPro" id="IPR035490">
    <property type="entry name" value="GlmS/FrlB_SIS"/>
</dbReference>
<protein>
    <recommendedName>
        <fullName evidence="2">glutamine--fructose-6-phosphate transaminase (isomerizing)</fullName>
        <ecNumber evidence="2">2.6.1.16</ecNumber>
    </recommendedName>
</protein>
<feature type="domain" description="SIS" evidence="9">
    <location>
        <begin position="304"/>
        <end position="446"/>
    </location>
</feature>
<dbReference type="CDD" id="cd05008">
    <property type="entry name" value="SIS_GlmS_GlmD_1"/>
    <property type="match status" value="1"/>
</dbReference>
<dbReference type="InterPro" id="IPR035466">
    <property type="entry name" value="GlmS/AgaS_SIS"/>
</dbReference>
<evidence type="ECO:0000256" key="2">
    <source>
        <dbReference type="ARBA" id="ARBA00012916"/>
    </source>
</evidence>
<feature type="domain" description="Glutamine amidotransferase type-2" evidence="8">
    <location>
        <begin position="2"/>
        <end position="230"/>
    </location>
</feature>
<keyword evidence="6" id="KW-0315">Glutamine amidotransferase</keyword>
<accession>A0ABQ9XXH5</accession>
<dbReference type="Pfam" id="PF13522">
    <property type="entry name" value="GATase_6"/>
    <property type="match status" value="1"/>
</dbReference>
<comment type="catalytic activity">
    <reaction evidence="1">
        <text>D-fructose 6-phosphate + L-glutamine = D-glucosamine 6-phosphate + L-glutamate</text>
        <dbReference type="Rhea" id="RHEA:13237"/>
        <dbReference type="ChEBI" id="CHEBI:29985"/>
        <dbReference type="ChEBI" id="CHEBI:58359"/>
        <dbReference type="ChEBI" id="CHEBI:58725"/>
        <dbReference type="ChEBI" id="CHEBI:61527"/>
        <dbReference type="EC" id="2.6.1.16"/>
    </reaction>
</comment>
<feature type="domain" description="SIS" evidence="9">
    <location>
        <begin position="528"/>
        <end position="682"/>
    </location>
</feature>
<evidence type="ECO:0000259" key="9">
    <source>
        <dbReference type="PROSITE" id="PS51464"/>
    </source>
</evidence>
<dbReference type="CDD" id="cd05009">
    <property type="entry name" value="SIS_GlmS_GlmD_2"/>
    <property type="match status" value="1"/>
</dbReference>
<keyword evidence="3 10" id="KW-0032">Aminotransferase</keyword>
<feature type="region of interest" description="Disordered" evidence="7">
    <location>
        <begin position="460"/>
        <end position="489"/>
    </location>
</feature>
<evidence type="ECO:0000259" key="8">
    <source>
        <dbReference type="PROSITE" id="PS51278"/>
    </source>
</evidence>